<evidence type="ECO:0000313" key="1">
    <source>
        <dbReference type="EMBL" id="CAD7268744.1"/>
    </source>
</evidence>
<organism evidence="1">
    <name type="scientific">Timema shepardi</name>
    <name type="common">Walking stick</name>
    <dbReference type="NCBI Taxonomy" id="629360"/>
    <lineage>
        <taxon>Eukaryota</taxon>
        <taxon>Metazoa</taxon>
        <taxon>Ecdysozoa</taxon>
        <taxon>Arthropoda</taxon>
        <taxon>Hexapoda</taxon>
        <taxon>Insecta</taxon>
        <taxon>Pterygota</taxon>
        <taxon>Neoptera</taxon>
        <taxon>Polyneoptera</taxon>
        <taxon>Phasmatodea</taxon>
        <taxon>Timematodea</taxon>
        <taxon>Timematoidea</taxon>
        <taxon>Timematidae</taxon>
        <taxon>Timema</taxon>
    </lineage>
</organism>
<dbReference type="EMBL" id="OC016058">
    <property type="protein sequence ID" value="CAD7268744.1"/>
    <property type="molecule type" value="Genomic_DNA"/>
</dbReference>
<accession>A0A7R9B9D9</accession>
<reference evidence="1" key="1">
    <citation type="submission" date="2020-11" db="EMBL/GenBank/DDBJ databases">
        <authorList>
            <person name="Tran Van P."/>
        </authorList>
    </citation>
    <scope>NUCLEOTIDE SEQUENCE</scope>
</reference>
<gene>
    <name evidence="1" type="ORF">TSIB3V08_LOCUS12744</name>
</gene>
<protein>
    <submittedName>
        <fullName evidence="1">Uncharacterized protein</fullName>
    </submittedName>
</protein>
<sequence>MIGTGDQHDWQQMIGTGDQYDWQQMIGTGDQHDWQQMIGIVLVAQKGGGGVFVGPAPVITLVNEAKEEEEDLSAQPQ</sequence>
<proteinExistence type="predicted"/>
<name>A0A7R9B9D9_TIMSH</name>
<dbReference type="AlphaFoldDB" id="A0A7R9B9D9"/>